<comment type="caution">
    <text evidence="1">The sequence shown here is derived from an EMBL/GenBank/DDBJ whole genome shotgun (WGS) entry which is preliminary data.</text>
</comment>
<dbReference type="AlphaFoldDB" id="A0A0F8Z033"/>
<evidence type="ECO:0000313" key="1">
    <source>
        <dbReference type="EMBL" id="KKK79435.1"/>
    </source>
</evidence>
<accession>A0A0F8Z033</accession>
<reference evidence="1" key="1">
    <citation type="journal article" date="2015" name="Nature">
        <title>Complex archaea that bridge the gap between prokaryotes and eukaryotes.</title>
        <authorList>
            <person name="Spang A."/>
            <person name="Saw J.H."/>
            <person name="Jorgensen S.L."/>
            <person name="Zaremba-Niedzwiedzka K."/>
            <person name="Martijn J."/>
            <person name="Lind A.E."/>
            <person name="van Eijk R."/>
            <person name="Schleper C."/>
            <person name="Guy L."/>
            <person name="Ettema T.J."/>
        </authorList>
    </citation>
    <scope>NUCLEOTIDE SEQUENCE</scope>
</reference>
<protein>
    <submittedName>
        <fullName evidence="1">Uncharacterized protein</fullName>
    </submittedName>
</protein>
<proteinExistence type="predicted"/>
<organism evidence="1">
    <name type="scientific">marine sediment metagenome</name>
    <dbReference type="NCBI Taxonomy" id="412755"/>
    <lineage>
        <taxon>unclassified sequences</taxon>
        <taxon>metagenomes</taxon>
        <taxon>ecological metagenomes</taxon>
    </lineage>
</organism>
<name>A0A0F8Z033_9ZZZZ</name>
<sequence length="195" mass="20278">MSIKTRAQFFELFTHNSQYMRDFVDTVLPGALANGPGAGITDGTGTVAKWGVQRVGDVLRTSLIIDLTGLKSATSDLDIIGEAVSANPASLGQVKAVENGTILAGRMTCLELPASLTDIDLYSATVSTGVHEDGIAALVETALVTAGGAWVNGMTKGFTVVPPANDFLYLVNGAADTADDFTAGKFLIELFGYDA</sequence>
<gene>
    <name evidence="1" type="ORF">LCGC14_2833550</name>
</gene>
<dbReference type="EMBL" id="LAZR01054028">
    <property type="protein sequence ID" value="KKK79435.1"/>
    <property type="molecule type" value="Genomic_DNA"/>
</dbReference>